<keyword evidence="5 9" id="KW-0799">Topoisomerase</keyword>
<dbReference type="GO" id="GO:0003677">
    <property type="term" value="F:DNA binding"/>
    <property type="evidence" value="ECO:0007669"/>
    <property type="project" value="UniProtKB-UniRule"/>
</dbReference>
<dbReference type="CDD" id="cd00187">
    <property type="entry name" value="TOP4c"/>
    <property type="match status" value="1"/>
</dbReference>
<evidence type="ECO:0000256" key="11">
    <source>
        <dbReference type="SAM" id="Coils"/>
    </source>
</evidence>
<evidence type="ECO:0000259" key="13">
    <source>
        <dbReference type="PROSITE" id="PS52040"/>
    </source>
</evidence>
<dbReference type="InterPro" id="IPR013758">
    <property type="entry name" value="Topo_IIA_A/C_ab"/>
</dbReference>
<evidence type="ECO:0000256" key="9">
    <source>
        <dbReference type="HAMAP-Rule" id="MF_01897"/>
    </source>
</evidence>
<dbReference type="InterPro" id="IPR035516">
    <property type="entry name" value="Gyrase/topoIV_suA_C"/>
</dbReference>
<evidence type="ECO:0000256" key="4">
    <source>
        <dbReference type="ARBA" id="ARBA00022840"/>
    </source>
</evidence>
<keyword evidence="3 9" id="KW-0547">Nucleotide-binding</keyword>
<dbReference type="GO" id="GO:0005694">
    <property type="term" value="C:chromosome"/>
    <property type="evidence" value="ECO:0007669"/>
    <property type="project" value="InterPro"/>
</dbReference>
<dbReference type="Gene3D" id="2.120.10.90">
    <property type="entry name" value="DNA gyrase/topoisomerase IV, subunit A, C-terminal"/>
    <property type="match status" value="1"/>
</dbReference>
<keyword evidence="4 9" id="KW-0067">ATP-binding</keyword>
<keyword evidence="9" id="KW-0963">Cytoplasm</keyword>
<dbReference type="InterPro" id="IPR050220">
    <property type="entry name" value="Type_II_DNA_Topoisomerases"/>
</dbReference>
<evidence type="ECO:0000256" key="6">
    <source>
        <dbReference type="ARBA" id="ARBA00023125"/>
    </source>
</evidence>
<dbReference type="GO" id="GO:0005524">
    <property type="term" value="F:ATP binding"/>
    <property type="evidence" value="ECO:0007669"/>
    <property type="project" value="UniProtKB-UniRule"/>
</dbReference>
<dbReference type="NCBIfam" id="NF004044">
    <property type="entry name" value="PRK05561.1"/>
    <property type="match status" value="1"/>
</dbReference>
<dbReference type="HAMAP" id="MF_01897">
    <property type="entry name" value="GyrA"/>
    <property type="match status" value="1"/>
</dbReference>
<dbReference type="EMBL" id="KC246879">
    <property type="protein sequence ID" value="AHF26443.1"/>
    <property type="molecule type" value="Genomic_DNA"/>
</dbReference>
<dbReference type="FunFam" id="2.120.10.90:FF:000005">
    <property type="entry name" value="DNA topoisomerase 4 subunit A"/>
    <property type="match status" value="1"/>
</dbReference>
<evidence type="ECO:0000256" key="5">
    <source>
        <dbReference type="ARBA" id="ARBA00023029"/>
    </source>
</evidence>
<dbReference type="GO" id="GO:0009330">
    <property type="term" value="C:DNA topoisomerase type II (double strand cut, ATP-hydrolyzing) complex"/>
    <property type="evidence" value="ECO:0007669"/>
    <property type="project" value="TreeGrafter"/>
</dbReference>
<comment type="similarity">
    <text evidence="2 9">Belongs to the type II topoisomerase GyrA/ParC subunit family.</text>
</comment>
<dbReference type="GO" id="GO:0034335">
    <property type="term" value="F:DNA negative supercoiling activity"/>
    <property type="evidence" value="ECO:0007669"/>
    <property type="project" value="UniProtKB-ARBA"/>
</dbReference>
<comment type="subunit">
    <text evidence="9">Heterotetramer, composed of two GyrA and two GyrB chains. In the heterotetramer, GyrA contains the active site tyrosine that forms a transient covalent intermediate with DNA, while GyrB binds cofactors and catalyzes ATP hydrolysis.</text>
</comment>
<comment type="catalytic activity">
    <reaction evidence="1 9 10">
        <text>ATP-dependent breakage, passage and rejoining of double-stranded DNA.</text>
        <dbReference type="EC" id="5.6.2.2"/>
    </reaction>
</comment>
<evidence type="ECO:0000256" key="3">
    <source>
        <dbReference type="ARBA" id="ARBA00022741"/>
    </source>
</evidence>
<dbReference type="InterPro" id="IPR013757">
    <property type="entry name" value="Topo_IIA_A_a_sf"/>
</dbReference>
<dbReference type="SUPFAM" id="SSF101904">
    <property type="entry name" value="GyrA/ParC C-terminal domain-like"/>
    <property type="match status" value="1"/>
</dbReference>
<dbReference type="FunFam" id="3.30.1360.40:FF:000002">
    <property type="entry name" value="DNA gyrase subunit A"/>
    <property type="match status" value="1"/>
</dbReference>
<dbReference type="InterPro" id="IPR005743">
    <property type="entry name" value="GyrA"/>
</dbReference>
<comment type="subcellular location">
    <subcellularLocation>
        <location evidence="9">Cytoplasm</location>
    </subcellularLocation>
</comment>
<dbReference type="Gene3D" id="3.90.199.10">
    <property type="entry name" value="Topoisomerase II, domain 5"/>
    <property type="match status" value="1"/>
</dbReference>
<dbReference type="NCBIfam" id="TIGR01063">
    <property type="entry name" value="gyrA"/>
    <property type="match status" value="1"/>
</dbReference>
<dbReference type="GO" id="GO:0005737">
    <property type="term" value="C:cytoplasm"/>
    <property type="evidence" value="ECO:0007669"/>
    <property type="project" value="UniProtKB-SubCell"/>
</dbReference>
<dbReference type="InterPro" id="IPR002205">
    <property type="entry name" value="Topo_IIA_dom_A"/>
</dbReference>
<dbReference type="GO" id="GO:0006265">
    <property type="term" value="P:DNA topological change"/>
    <property type="evidence" value="ECO:0007669"/>
    <property type="project" value="UniProtKB-UniRule"/>
</dbReference>
<proteinExistence type="inferred from homology"/>
<evidence type="ECO:0000256" key="1">
    <source>
        <dbReference type="ARBA" id="ARBA00000185"/>
    </source>
</evidence>
<accession>W0FNH8</accession>
<dbReference type="PROSITE" id="PS52040">
    <property type="entry name" value="TOPO_IIA"/>
    <property type="match status" value="1"/>
</dbReference>
<comment type="miscellaneous">
    <text evidence="9">Few gyrases are as efficient as E.coli at forming negative supercoils. Not all organisms have 2 type II topoisomerases; in organisms with a single type II topoisomerase this enzyme also has to decatenate newly replicated chromosomes.</text>
</comment>
<feature type="active site" description="O-(5'-phospho-DNA)-tyrosine intermediate" evidence="9 10">
    <location>
        <position position="121"/>
    </location>
</feature>
<keyword evidence="7 9" id="KW-0413">Isomerase</keyword>
<feature type="domain" description="Topo IIA-type catalytic" evidence="13">
    <location>
        <begin position="32"/>
        <end position="498"/>
    </location>
</feature>
<dbReference type="FunFam" id="3.90.199.10:FF:000001">
    <property type="entry name" value="DNA gyrase subunit A"/>
    <property type="match status" value="1"/>
</dbReference>
<protein>
    <recommendedName>
        <fullName evidence="9">DNA gyrase subunit A</fullName>
        <ecNumber evidence="9">5.6.2.2</ecNumber>
    </recommendedName>
</protein>
<feature type="compositionally biased region" description="Acidic residues" evidence="12">
    <location>
        <begin position="808"/>
        <end position="824"/>
    </location>
</feature>
<feature type="region of interest" description="Disordered" evidence="12">
    <location>
        <begin position="805"/>
        <end position="848"/>
    </location>
</feature>
<dbReference type="Gene3D" id="3.30.1360.40">
    <property type="match status" value="1"/>
</dbReference>
<dbReference type="InterPro" id="IPR006691">
    <property type="entry name" value="GyrA/parC_rep"/>
</dbReference>
<reference evidence="14" key="1">
    <citation type="journal article" date="2013" name="PLoS ONE">
        <title>Metagenomic insights into the carbohydrate-active enzymes carried by the microorganisms adhering to solid digesta in the rumen of cows.</title>
        <authorList>
            <person name="Wang L."/>
            <person name="Hatem A."/>
            <person name="Catalyurek U.V."/>
            <person name="Morrison M."/>
            <person name="Yu Z."/>
        </authorList>
    </citation>
    <scope>NUCLEOTIDE SEQUENCE</scope>
</reference>
<dbReference type="EC" id="5.6.2.2" evidence="9"/>
<gene>
    <name evidence="9" type="primary">gyrA</name>
</gene>
<organism evidence="14">
    <name type="scientific">uncultured bacterium Contig1468_n_1482_cl</name>
    <dbReference type="NCBI Taxonomy" id="1393431"/>
    <lineage>
        <taxon>Bacteria</taxon>
        <taxon>environmental samples</taxon>
    </lineage>
</organism>
<dbReference type="Gene3D" id="1.10.268.10">
    <property type="entry name" value="Topoisomerase, domain 3"/>
    <property type="match status" value="1"/>
</dbReference>
<keyword evidence="6 9" id="KW-0238">DNA-binding</keyword>
<dbReference type="SMART" id="SM00434">
    <property type="entry name" value="TOP4c"/>
    <property type="match status" value="1"/>
</dbReference>
<evidence type="ECO:0000256" key="2">
    <source>
        <dbReference type="ARBA" id="ARBA00008263"/>
    </source>
</evidence>
<evidence type="ECO:0000256" key="8">
    <source>
        <dbReference type="ARBA" id="ARBA00063644"/>
    </source>
</evidence>
<feature type="coiled-coil region" evidence="11">
    <location>
        <begin position="429"/>
        <end position="456"/>
    </location>
</feature>
<feature type="short sequence motif" description="GyrA-box" evidence="9">
    <location>
        <begin position="525"/>
        <end position="531"/>
    </location>
</feature>
<dbReference type="GO" id="GO:0006261">
    <property type="term" value="P:DNA-templated DNA replication"/>
    <property type="evidence" value="ECO:0007669"/>
    <property type="project" value="UniProtKB-UniRule"/>
</dbReference>
<sequence length="848" mass="95310">MIQDKLIPVNLEQEMKKSFIAYAMAVIVDRALPDVRDGLKPVHRRILYDMSEELGMTPDKPTRKSARVVGDVLGKFHPHGDSSVYDAMVRLAQPFNIRYPLIEGQGNFGSVDGDGAAAMRYTEARLQKLTMHLLDGIDKDTVDFYPNFDETLQQPSVLPARFPNLLVNGSSGIAVGMATNIPPHNLTEVINGVICMIDNPECTVEDLMQHIKGPDFPTGGLIMGYSGIRAAYHTGHGRITVRARTNVEEMGNNRSRIIVTEIPYQVNKSVLVKKIADLVHEKKIEGISDIRDESNDRQGMRIVIELKRDVQPQVVLNMLYKHTPMQENFGANMLALVDGKPQVLNLREMIYYYLEHQKDVVTRRTRFELNKAQNRAHILEGLLKALDHIDEIVAIIRASKDTNTAKEALMLRFEFSEKQAQAILDMRLARLTGLERERLQEEYEELEKTIARLTAILGDEHLLMEVIKTEISEIRDKFGDERRSELTIAEDDIDIEDLIQEENMVVTMTHEGYVKRVSSSVYRAQHRGGRGVSGMNVKDTDYTTQMFVVSTHQEIMFFTNMGRVYSLKCYQIPEAGRQARGTAIINLLHIVSGEKVSTMLPMPKETEQEHNLVMATRRGMIKKTALEEFRNLRKNGLIAIALREGDELIGVRLSNGDDEMLVSTRKGKCIRFNERHVRNVGRNSIGVRSMRVAEGDEVIDIAAVEPETTVLAITTNGYGKRTDPEEYREQGRGGMGVKAMQLTDKTGDLAALMFVHEDEDILLITDDGTIIRARAADVRLCGRSTQGVRIMRLAEGSTVVGVCRAEKEEEEVPEDTELTGETEATETAPEAAENAEDSVIVPEEKPEQ</sequence>
<dbReference type="AlphaFoldDB" id="W0FNH8"/>
<dbReference type="SUPFAM" id="SSF56719">
    <property type="entry name" value="Type II DNA topoisomerase"/>
    <property type="match status" value="1"/>
</dbReference>
<name>W0FNH8_9BACT</name>
<comment type="subunit">
    <text evidence="8">Heterotetramer composed of ParC and ParE.</text>
</comment>
<evidence type="ECO:0000313" key="14">
    <source>
        <dbReference type="EMBL" id="AHF26443.1"/>
    </source>
</evidence>
<evidence type="ECO:0000256" key="12">
    <source>
        <dbReference type="SAM" id="MobiDB-lite"/>
    </source>
</evidence>
<evidence type="ECO:0000256" key="7">
    <source>
        <dbReference type="ARBA" id="ARBA00023235"/>
    </source>
</evidence>
<comment type="function">
    <text evidence="9">A type II topoisomerase that negatively supercoils closed circular double-stranded (ds) DNA in an ATP-dependent manner to modulate DNA topology and maintain chromosomes in an underwound state. Negative supercoiling favors strand separation, and DNA replication, transcription, recombination and repair, all of which involve strand separation. Also able to catalyze the interconversion of other topological isomers of dsDNA rings, including catenanes and knotted rings. Type II topoisomerases break and join 2 DNA strands simultaneously in an ATP-dependent manner.</text>
</comment>
<dbReference type="InterPro" id="IPR013760">
    <property type="entry name" value="Topo_IIA-like_dom_sf"/>
</dbReference>
<evidence type="ECO:0000256" key="10">
    <source>
        <dbReference type="PROSITE-ProRule" id="PRU01384"/>
    </source>
</evidence>
<dbReference type="PANTHER" id="PTHR43493">
    <property type="entry name" value="DNA GYRASE/TOPOISOMERASE SUBUNIT A"/>
    <property type="match status" value="1"/>
</dbReference>
<dbReference type="Pfam" id="PF00521">
    <property type="entry name" value="DNA_topoisoIV"/>
    <property type="match status" value="1"/>
</dbReference>
<dbReference type="Pfam" id="PF03989">
    <property type="entry name" value="DNA_gyraseA_C"/>
    <property type="match status" value="6"/>
</dbReference>
<dbReference type="FunFam" id="1.10.268.10:FF:000001">
    <property type="entry name" value="DNA gyrase subunit A"/>
    <property type="match status" value="1"/>
</dbReference>
<dbReference type="NCBIfam" id="NF004043">
    <property type="entry name" value="PRK05560.1"/>
    <property type="match status" value="1"/>
</dbReference>
<keyword evidence="11" id="KW-0175">Coiled coil</keyword>
<dbReference type="PANTHER" id="PTHR43493:SF5">
    <property type="entry name" value="DNA GYRASE SUBUNIT A, CHLOROPLASTIC_MITOCHONDRIAL"/>
    <property type="match status" value="1"/>
</dbReference>